<accession>A0A0H5QMT4</accession>
<feature type="region of interest" description="Disordered" evidence="1">
    <location>
        <begin position="122"/>
        <end position="143"/>
    </location>
</feature>
<reference evidence="2" key="2">
    <citation type="submission" date="2015-07" db="EMBL/GenBank/DDBJ databases">
        <title>Plasmids, circular viruses and viroids from rat gut.</title>
        <authorList>
            <person name="Jorgensen T.J."/>
            <person name="Hansen M.A."/>
            <person name="Xu Z."/>
            <person name="Tabak M.A."/>
            <person name="Sorensen S.J."/>
            <person name="Hansen L.H."/>
        </authorList>
    </citation>
    <scope>NUCLEOTIDE SEQUENCE</scope>
    <source>
        <strain evidence="2">RGFK1367</strain>
    </source>
</reference>
<feature type="compositionally biased region" description="Basic and acidic residues" evidence="1">
    <location>
        <begin position="122"/>
        <end position="136"/>
    </location>
</feature>
<reference evidence="2" key="1">
    <citation type="submission" date="2015-06" db="EMBL/GenBank/DDBJ databases">
        <authorList>
            <person name="Joergensen T."/>
        </authorList>
    </citation>
    <scope>NUCLEOTIDE SEQUENCE</scope>
    <source>
        <strain evidence="2">RGFK1367</strain>
    </source>
</reference>
<organism evidence="2">
    <name type="scientific">uncultured prokaryote</name>
    <dbReference type="NCBI Taxonomy" id="198431"/>
    <lineage>
        <taxon>unclassified sequences</taxon>
        <taxon>environmental samples</taxon>
    </lineage>
</organism>
<dbReference type="EMBL" id="LN853928">
    <property type="protein sequence ID" value="CRY97087.1"/>
    <property type="molecule type" value="Genomic_DNA"/>
</dbReference>
<dbReference type="AlphaFoldDB" id="A0A0H5QMT4"/>
<proteinExistence type="predicted"/>
<protein>
    <submittedName>
        <fullName evidence="2">Uncharacterized protein</fullName>
    </submittedName>
</protein>
<sequence length="179" mass="20974">MAEYYTIKDMASEFKCTYEAVRQQTSRYSKELAGHSHLDGKTRYYDDWAVEFLRERRKKNPIIIEQTDTKQLIEELQQKNTVLLEKVAVQADKLAAQSEELRNYDKLMLESGNKLKLAESRADEAEQRAAENEKNATKQQEAMVAQQNEIAELKAQLEAEQNRKLSFAERFRGRKKHRD</sequence>
<evidence type="ECO:0000313" key="2">
    <source>
        <dbReference type="EMBL" id="CRY97087.1"/>
    </source>
</evidence>
<evidence type="ECO:0000256" key="1">
    <source>
        <dbReference type="SAM" id="MobiDB-lite"/>
    </source>
</evidence>
<name>A0A0H5QMT4_9ZZZZ</name>